<dbReference type="GO" id="GO:0005737">
    <property type="term" value="C:cytoplasm"/>
    <property type="evidence" value="ECO:0007669"/>
    <property type="project" value="UniProtKB-SubCell"/>
</dbReference>
<dbReference type="AlphaFoldDB" id="A0AAN8GKL8"/>
<name>A0AAN8GKL8_9TELE</name>
<sequence length="268" mass="31161">MSGYEGLIKNLMSELPRDLVTYNWPVRCVHWNNTEKEENSLMIECDDERKIAADHVIVTVPLGYLKKNHSTLFSPPLSLHKLHSVERLGFGTTNVIYVEFDSPWWDADCENIYLMWEDEDGMVDQVPDVQRSCIKKLFGFTVLKPTERYGHVLCGWIAGHESEYMETLSEQEVTHTMTQLIRRFTGNPTVTPRRALRSQWFHDPWTCGSYCQLPRKRLLSPGPGEHDGASAYRWVTFTTSAGVVCWRGYSYLLLFHRSWSTPHWVERS</sequence>
<dbReference type="SUPFAM" id="SSF54373">
    <property type="entry name" value="FAD-linked reductases, C-terminal domain"/>
    <property type="match status" value="1"/>
</dbReference>
<evidence type="ECO:0000256" key="1">
    <source>
        <dbReference type="ARBA" id="ARBA00001974"/>
    </source>
</evidence>
<dbReference type="PANTHER" id="PTHR10742">
    <property type="entry name" value="FLAVIN MONOAMINE OXIDASE"/>
    <property type="match status" value="1"/>
</dbReference>
<dbReference type="GO" id="GO:0046592">
    <property type="term" value="F:polyamine oxidase activity"/>
    <property type="evidence" value="ECO:0007669"/>
    <property type="project" value="TreeGrafter"/>
</dbReference>
<dbReference type="InterPro" id="IPR002937">
    <property type="entry name" value="Amino_oxidase"/>
</dbReference>
<evidence type="ECO:0000313" key="9">
    <source>
        <dbReference type="EMBL" id="KAK5882366.1"/>
    </source>
</evidence>
<dbReference type="Gene3D" id="3.90.660.10">
    <property type="match status" value="1"/>
</dbReference>
<proteinExistence type="inferred from homology"/>
<organism evidence="9 10">
    <name type="scientific">Champsocephalus esox</name>
    <name type="common">pike icefish</name>
    <dbReference type="NCBI Taxonomy" id="159716"/>
    <lineage>
        <taxon>Eukaryota</taxon>
        <taxon>Metazoa</taxon>
        <taxon>Chordata</taxon>
        <taxon>Craniata</taxon>
        <taxon>Vertebrata</taxon>
        <taxon>Euteleostomi</taxon>
        <taxon>Actinopterygii</taxon>
        <taxon>Neopterygii</taxon>
        <taxon>Teleostei</taxon>
        <taxon>Neoteleostei</taxon>
        <taxon>Acanthomorphata</taxon>
        <taxon>Eupercaria</taxon>
        <taxon>Perciformes</taxon>
        <taxon>Notothenioidei</taxon>
        <taxon>Channichthyidae</taxon>
        <taxon>Champsocephalus</taxon>
    </lineage>
</organism>
<dbReference type="Gene3D" id="3.50.50.60">
    <property type="entry name" value="FAD/NAD(P)-binding domain"/>
    <property type="match status" value="1"/>
</dbReference>
<keyword evidence="7" id="KW-0560">Oxidoreductase</keyword>
<accession>A0AAN8GKL8</accession>
<keyword evidence="6" id="KW-0274">FAD</keyword>
<keyword evidence="5" id="KW-0285">Flavoprotein</keyword>
<comment type="subcellular location">
    <subcellularLocation>
        <location evidence="2">Cytoplasm</location>
    </subcellularLocation>
</comment>
<evidence type="ECO:0000256" key="3">
    <source>
        <dbReference type="ARBA" id="ARBA00005995"/>
    </source>
</evidence>
<dbReference type="PANTHER" id="PTHR10742:SF405">
    <property type="entry name" value="PEROXISOMAL N(1)-ACETYL-SPERMINE_SPERMIDINE OXIDASE"/>
    <property type="match status" value="1"/>
</dbReference>
<dbReference type="SUPFAM" id="SSF51905">
    <property type="entry name" value="FAD/NAD(P)-binding domain"/>
    <property type="match status" value="1"/>
</dbReference>
<comment type="cofactor">
    <cofactor evidence="1">
        <name>FAD</name>
        <dbReference type="ChEBI" id="CHEBI:57692"/>
    </cofactor>
</comment>
<dbReference type="InterPro" id="IPR036188">
    <property type="entry name" value="FAD/NAD-bd_sf"/>
</dbReference>
<evidence type="ECO:0000256" key="6">
    <source>
        <dbReference type="ARBA" id="ARBA00022827"/>
    </source>
</evidence>
<comment type="caution">
    <text evidence="9">The sequence shown here is derived from an EMBL/GenBank/DDBJ whole genome shotgun (WGS) entry which is preliminary data.</text>
</comment>
<comment type="similarity">
    <text evidence="3">Belongs to the flavin monoamine oxidase family.</text>
</comment>
<evidence type="ECO:0000256" key="4">
    <source>
        <dbReference type="ARBA" id="ARBA00022490"/>
    </source>
</evidence>
<evidence type="ECO:0000256" key="2">
    <source>
        <dbReference type="ARBA" id="ARBA00004496"/>
    </source>
</evidence>
<evidence type="ECO:0000256" key="7">
    <source>
        <dbReference type="ARBA" id="ARBA00023002"/>
    </source>
</evidence>
<dbReference type="Proteomes" id="UP001335648">
    <property type="component" value="Unassembled WGS sequence"/>
</dbReference>
<evidence type="ECO:0000256" key="5">
    <source>
        <dbReference type="ARBA" id="ARBA00022630"/>
    </source>
</evidence>
<dbReference type="EMBL" id="JAULUE010002062">
    <property type="protein sequence ID" value="KAK5882366.1"/>
    <property type="molecule type" value="Genomic_DNA"/>
</dbReference>
<evidence type="ECO:0000259" key="8">
    <source>
        <dbReference type="Pfam" id="PF01593"/>
    </source>
</evidence>
<gene>
    <name evidence="9" type="ORF">CesoFtcFv8_020958</name>
</gene>
<keyword evidence="4" id="KW-0963">Cytoplasm</keyword>
<evidence type="ECO:0000313" key="10">
    <source>
        <dbReference type="Proteomes" id="UP001335648"/>
    </source>
</evidence>
<feature type="domain" description="Amine oxidase" evidence="8">
    <location>
        <begin position="3"/>
        <end position="212"/>
    </location>
</feature>
<dbReference type="InterPro" id="IPR050281">
    <property type="entry name" value="Flavin_monoamine_oxidase"/>
</dbReference>
<dbReference type="GO" id="GO:0046203">
    <property type="term" value="P:spermidine catabolic process"/>
    <property type="evidence" value="ECO:0007669"/>
    <property type="project" value="TreeGrafter"/>
</dbReference>
<protein>
    <recommendedName>
        <fullName evidence="8">Amine oxidase domain-containing protein</fullName>
    </recommendedName>
</protein>
<keyword evidence="10" id="KW-1185">Reference proteome</keyword>
<dbReference type="Pfam" id="PF01593">
    <property type="entry name" value="Amino_oxidase"/>
    <property type="match status" value="1"/>
</dbReference>
<reference evidence="9 10" key="1">
    <citation type="journal article" date="2023" name="Mol. Biol. Evol.">
        <title>Genomics of Secondarily Temperate Adaptation in the Only Non-Antarctic Icefish.</title>
        <authorList>
            <person name="Rivera-Colon A.G."/>
            <person name="Rayamajhi N."/>
            <person name="Minhas B.F."/>
            <person name="Madrigal G."/>
            <person name="Bilyk K.T."/>
            <person name="Yoon V."/>
            <person name="Hune M."/>
            <person name="Gregory S."/>
            <person name="Cheng C.H.C."/>
            <person name="Catchen J.M."/>
        </authorList>
    </citation>
    <scope>NUCLEOTIDE SEQUENCE [LARGE SCALE GENOMIC DNA]</scope>
    <source>
        <strain evidence="9">JC2023a</strain>
    </source>
</reference>